<sequence>MIKNKPVAAEFNFWKWLHKNRIKVVTYSFLIIIPLTLLLTAYVGTYTTHRKVHFDQQVTDSTEYISKFTDMDAIDAFELTIDWKELKYPVLNDEDELTGGYYMFSMFYTARQNYSVSSMTVTPVLKTDWTDIRSIGNPVTLTQTARNVQIPFNYELPVKPLWFVTVEEPILYLKIEYTFVTASNQITKTVYLQYILSDINPDKVVV</sequence>
<organism evidence="2 3">
    <name type="scientific">Peloplasma aerotolerans</name>
    <dbReference type="NCBI Taxonomy" id="3044389"/>
    <lineage>
        <taxon>Bacteria</taxon>
        <taxon>Bacillati</taxon>
        <taxon>Mycoplasmatota</taxon>
        <taxon>Mollicutes</taxon>
        <taxon>Acholeplasmatales</taxon>
        <taxon>Acholeplasmataceae</taxon>
        <taxon>Peloplasma</taxon>
    </lineage>
</organism>
<keyword evidence="3" id="KW-1185">Reference proteome</keyword>
<evidence type="ECO:0000313" key="2">
    <source>
        <dbReference type="EMBL" id="MDI6452325.1"/>
    </source>
</evidence>
<name>A0AAW6U371_9MOLU</name>
<comment type="caution">
    <text evidence="2">The sequence shown here is derived from an EMBL/GenBank/DDBJ whole genome shotgun (WGS) entry which is preliminary data.</text>
</comment>
<gene>
    <name evidence="2" type="ORF">QJ521_02005</name>
</gene>
<keyword evidence="1" id="KW-0812">Transmembrane</keyword>
<dbReference type="RefSeq" id="WP_282838740.1">
    <property type="nucleotide sequence ID" value="NZ_JASCXW010000003.1"/>
</dbReference>
<dbReference type="Proteomes" id="UP001431532">
    <property type="component" value="Unassembled WGS sequence"/>
</dbReference>
<dbReference type="EMBL" id="JASCXW010000003">
    <property type="protein sequence ID" value="MDI6452325.1"/>
    <property type="molecule type" value="Genomic_DNA"/>
</dbReference>
<protein>
    <submittedName>
        <fullName evidence="2">Uncharacterized protein</fullName>
    </submittedName>
</protein>
<proteinExistence type="predicted"/>
<evidence type="ECO:0000313" key="3">
    <source>
        <dbReference type="Proteomes" id="UP001431532"/>
    </source>
</evidence>
<evidence type="ECO:0000256" key="1">
    <source>
        <dbReference type="SAM" id="Phobius"/>
    </source>
</evidence>
<keyword evidence="1" id="KW-1133">Transmembrane helix</keyword>
<keyword evidence="1" id="KW-0472">Membrane</keyword>
<dbReference type="AlphaFoldDB" id="A0AAW6U371"/>
<accession>A0AAW6U371</accession>
<reference evidence="2" key="1">
    <citation type="submission" date="2023-05" db="EMBL/GenBank/DDBJ databases">
        <title>Mariniplasma microaerophilum sp. nov., a novel anaerobic mollicute isolated from terrestrial mud volcano, Taman Peninsula, Russia.</title>
        <authorList>
            <person name="Khomyakova M.A."/>
            <person name="Merkel A.Y."/>
            <person name="Slobodkin A.I."/>
        </authorList>
    </citation>
    <scope>NUCLEOTIDE SEQUENCE</scope>
    <source>
        <strain evidence="2">M4Ah</strain>
    </source>
</reference>
<feature type="transmembrane region" description="Helical" evidence="1">
    <location>
        <begin position="24"/>
        <end position="44"/>
    </location>
</feature>